<evidence type="ECO:0000256" key="6">
    <source>
        <dbReference type="ARBA" id="ARBA00023012"/>
    </source>
</evidence>
<dbReference type="Gene3D" id="3.30.565.10">
    <property type="entry name" value="Histidine kinase-like ATPase, C-terminal domain"/>
    <property type="match status" value="1"/>
</dbReference>
<evidence type="ECO:0000256" key="9">
    <source>
        <dbReference type="SAM" id="Phobius"/>
    </source>
</evidence>
<dbReference type="InterPro" id="IPR007891">
    <property type="entry name" value="CHASE3"/>
</dbReference>
<dbReference type="SMART" id="SM00388">
    <property type="entry name" value="HisKA"/>
    <property type="match status" value="1"/>
</dbReference>
<evidence type="ECO:0000313" key="14">
    <source>
        <dbReference type="Proteomes" id="UP000318055"/>
    </source>
</evidence>
<dbReference type="PROSITE" id="PS50109">
    <property type="entry name" value="HIS_KIN"/>
    <property type="match status" value="1"/>
</dbReference>
<feature type="domain" description="Histidine kinase" evidence="10">
    <location>
        <begin position="353"/>
        <end position="572"/>
    </location>
</feature>
<dbReference type="OrthoDB" id="9801651at2"/>
<dbReference type="InterPro" id="IPR001789">
    <property type="entry name" value="Sig_transdc_resp-reg_receiver"/>
</dbReference>
<keyword evidence="4" id="KW-0808">Transferase</keyword>
<dbReference type="Pfam" id="PF00072">
    <property type="entry name" value="Response_reg"/>
    <property type="match status" value="1"/>
</dbReference>
<evidence type="ECO:0000259" key="11">
    <source>
        <dbReference type="PROSITE" id="PS50110"/>
    </source>
</evidence>
<evidence type="ECO:0000313" key="13">
    <source>
        <dbReference type="EMBL" id="QDX25239.1"/>
    </source>
</evidence>
<dbReference type="SMART" id="SM00387">
    <property type="entry name" value="HATPase_c"/>
    <property type="match status" value="1"/>
</dbReference>
<protein>
    <recommendedName>
        <fullName evidence="2">histidine kinase</fullName>
        <ecNumber evidence="2">2.7.13.3</ecNumber>
    </recommendedName>
</protein>
<keyword evidence="6" id="KW-0902">Two-component regulatory system</keyword>
<proteinExistence type="predicted"/>
<keyword evidence="9" id="KW-1133">Transmembrane helix</keyword>
<accession>A0A518RCU1</accession>
<dbReference type="InterPro" id="IPR005467">
    <property type="entry name" value="His_kinase_dom"/>
</dbReference>
<name>A0A518RCU1_9SPHN</name>
<dbReference type="InterPro" id="IPR003661">
    <property type="entry name" value="HisK_dim/P_dom"/>
</dbReference>
<dbReference type="EC" id="2.7.13.3" evidence="2"/>
<keyword evidence="14" id="KW-1185">Reference proteome</keyword>
<dbReference type="SMART" id="SM00091">
    <property type="entry name" value="PAS"/>
    <property type="match status" value="1"/>
</dbReference>
<dbReference type="NCBIfam" id="TIGR00229">
    <property type="entry name" value="sensory_box"/>
    <property type="match status" value="1"/>
</dbReference>
<dbReference type="PROSITE" id="PS50110">
    <property type="entry name" value="RESPONSE_REGULATORY"/>
    <property type="match status" value="1"/>
</dbReference>
<feature type="domain" description="PAS" evidence="12">
    <location>
        <begin position="222"/>
        <end position="278"/>
    </location>
</feature>
<feature type="modified residue" description="4-aspartylphosphate" evidence="8">
    <location>
        <position position="646"/>
    </location>
</feature>
<evidence type="ECO:0000256" key="7">
    <source>
        <dbReference type="ARBA" id="ARBA00023136"/>
    </source>
</evidence>
<dbReference type="Gene3D" id="3.40.50.2300">
    <property type="match status" value="1"/>
</dbReference>
<feature type="transmembrane region" description="Helical" evidence="9">
    <location>
        <begin position="6"/>
        <end position="30"/>
    </location>
</feature>
<keyword evidence="7 9" id="KW-0472">Membrane</keyword>
<comment type="catalytic activity">
    <reaction evidence="1">
        <text>ATP + protein L-histidine = ADP + protein N-phospho-L-histidine.</text>
        <dbReference type="EC" id="2.7.13.3"/>
    </reaction>
</comment>
<keyword evidence="9" id="KW-0812">Transmembrane</keyword>
<dbReference type="CDD" id="cd00082">
    <property type="entry name" value="HisKA"/>
    <property type="match status" value="1"/>
</dbReference>
<dbReference type="GO" id="GO:0000155">
    <property type="term" value="F:phosphorelay sensor kinase activity"/>
    <property type="evidence" value="ECO:0007669"/>
    <property type="project" value="InterPro"/>
</dbReference>
<dbReference type="CDD" id="cd00130">
    <property type="entry name" value="PAS"/>
    <property type="match status" value="1"/>
</dbReference>
<dbReference type="InterPro" id="IPR035965">
    <property type="entry name" value="PAS-like_dom_sf"/>
</dbReference>
<evidence type="ECO:0000256" key="3">
    <source>
        <dbReference type="ARBA" id="ARBA00022553"/>
    </source>
</evidence>
<organism evidence="13 14">
    <name type="scientific">Sphingomonas suaedae</name>
    <dbReference type="NCBI Taxonomy" id="2599297"/>
    <lineage>
        <taxon>Bacteria</taxon>
        <taxon>Pseudomonadati</taxon>
        <taxon>Pseudomonadota</taxon>
        <taxon>Alphaproteobacteria</taxon>
        <taxon>Sphingomonadales</taxon>
        <taxon>Sphingomonadaceae</taxon>
        <taxon>Sphingomonas</taxon>
    </lineage>
</organism>
<dbReference type="SUPFAM" id="SSF47384">
    <property type="entry name" value="Homodimeric domain of signal transducing histidine kinase"/>
    <property type="match status" value="1"/>
</dbReference>
<dbReference type="PRINTS" id="PR00344">
    <property type="entry name" value="BCTRLSENSOR"/>
</dbReference>
<dbReference type="RefSeq" id="WP_145845136.1">
    <property type="nucleotide sequence ID" value="NZ_CP042239.1"/>
</dbReference>
<dbReference type="InterPro" id="IPR001610">
    <property type="entry name" value="PAC"/>
</dbReference>
<evidence type="ECO:0000256" key="4">
    <source>
        <dbReference type="ARBA" id="ARBA00022679"/>
    </source>
</evidence>
<dbReference type="InterPro" id="IPR036097">
    <property type="entry name" value="HisK_dim/P_sf"/>
</dbReference>
<evidence type="ECO:0000259" key="12">
    <source>
        <dbReference type="PROSITE" id="PS50112"/>
    </source>
</evidence>
<dbReference type="AlphaFoldDB" id="A0A518RCU1"/>
<feature type="domain" description="Response regulatory" evidence="11">
    <location>
        <begin position="598"/>
        <end position="712"/>
    </location>
</feature>
<evidence type="ECO:0000259" key="10">
    <source>
        <dbReference type="PROSITE" id="PS50109"/>
    </source>
</evidence>
<evidence type="ECO:0000256" key="8">
    <source>
        <dbReference type="PROSITE-ProRule" id="PRU00169"/>
    </source>
</evidence>
<dbReference type="PROSITE" id="PS50112">
    <property type="entry name" value="PAS"/>
    <property type="match status" value="1"/>
</dbReference>
<sequence>MRQIRWGRISVIAATASVPAILLVLTSLANRGFDETERLRVEVERSYETRAALGRVLSLHQDIELGQRGYLITGDEAFLRPYRDAEREVRQSLNALAKADIDPADRALLARLEATSDAKRDFVGRTIGLYGRGEREAARALVSGGEGKRLMDRLRTDIAELSRLERSRLAERTAVAASARNLLRIQTVGLQIALILLLALAVWLVQRSNAARQAALRRAEDAAARQEIIFDSAKDGMIVINPSGSIESLNPAAAALFRYQPEALLRRDIGVLFEVAPDRGRVESFLRRLGANRKEGSGQVQEFVARRADLTTVPVEVSISPVRLAEVTLYLAVIRDISERREMDQMKTEFVATVSHELRTPLTSIAGSLGLITGGAAGELPSKVARLVGIAHSNAARLVRLINDILDIEKIEAGRMQFDIRPLPLDVLLQNAVHQSAGLAGQLDVHLELIAPPSDAAVLGDEDRLMQVFANLLSNALKFSPTGGVVTVHVRPLDRRYRIAIADQGSGIPEDFRDRIFGKFAQADSSDTRQKGGTGLGLSIVREIVQRLGGSVSFESNAGRGTVFYVDLPAATAPRIADEAAPVAEPVIERAPTATLPVILHVDDDPDMLDVLADAFEGRATLRSTPSVGEARAMLKRERMDAAILDIGLLDGCGTDLVAPLREGQPDLPIIVFTAQEADQCGSTGIDLVLVKSRATLDVLVNETMLRIARREEANP</sequence>
<dbReference type="EMBL" id="CP042239">
    <property type="protein sequence ID" value="QDX25239.1"/>
    <property type="molecule type" value="Genomic_DNA"/>
</dbReference>
<dbReference type="Gene3D" id="3.30.450.20">
    <property type="entry name" value="PAS domain"/>
    <property type="match status" value="1"/>
</dbReference>
<dbReference type="InterPro" id="IPR000014">
    <property type="entry name" value="PAS"/>
</dbReference>
<evidence type="ECO:0000256" key="1">
    <source>
        <dbReference type="ARBA" id="ARBA00000085"/>
    </source>
</evidence>
<evidence type="ECO:0000256" key="2">
    <source>
        <dbReference type="ARBA" id="ARBA00012438"/>
    </source>
</evidence>
<dbReference type="KEGG" id="ssua:FPZ54_03820"/>
<dbReference type="SUPFAM" id="SSF55874">
    <property type="entry name" value="ATPase domain of HSP90 chaperone/DNA topoisomerase II/histidine kinase"/>
    <property type="match status" value="1"/>
</dbReference>
<reference evidence="13 14" key="1">
    <citation type="submission" date="2019-07" db="EMBL/GenBank/DDBJ databases">
        <title>Sphingomonas alkalisoli sp. nov., isolated from rhizosphere soil of Suaedae salsa.</title>
        <authorList>
            <person name="Zhang H."/>
            <person name="Xu L."/>
            <person name="Zhang J.-X."/>
            <person name="Sun J.-Q."/>
        </authorList>
    </citation>
    <scope>NUCLEOTIDE SEQUENCE [LARGE SCALE GENOMIC DNA]</scope>
    <source>
        <strain evidence="13 14">XS-10</strain>
    </source>
</reference>
<dbReference type="Pfam" id="PF00512">
    <property type="entry name" value="HisKA"/>
    <property type="match status" value="1"/>
</dbReference>
<dbReference type="CDD" id="cd00156">
    <property type="entry name" value="REC"/>
    <property type="match status" value="1"/>
</dbReference>
<dbReference type="SUPFAM" id="SSF55785">
    <property type="entry name" value="PYP-like sensor domain (PAS domain)"/>
    <property type="match status" value="1"/>
</dbReference>
<dbReference type="InterPro" id="IPR004358">
    <property type="entry name" value="Sig_transdc_His_kin-like_C"/>
</dbReference>
<dbReference type="CDD" id="cd16922">
    <property type="entry name" value="HATPase_EvgS-ArcB-TorS-like"/>
    <property type="match status" value="1"/>
</dbReference>
<dbReference type="InterPro" id="IPR003594">
    <property type="entry name" value="HATPase_dom"/>
</dbReference>
<dbReference type="InterPro" id="IPR050736">
    <property type="entry name" value="Sensor_HK_Regulatory"/>
</dbReference>
<dbReference type="Pfam" id="PF02518">
    <property type="entry name" value="HATPase_c"/>
    <property type="match status" value="1"/>
</dbReference>
<evidence type="ECO:0000256" key="5">
    <source>
        <dbReference type="ARBA" id="ARBA00022777"/>
    </source>
</evidence>
<dbReference type="InterPro" id="IPR011006">
    <property type="entry name" value="CheY-like_superfamily"/>
</dbReference>
<keyword evidence="3 8" id="KW-0597">Phosphoprotein</keyword>
<dbReference type="Gene3D" id="1.10.287.130">
    <property type="match status" value="1"/>
</dbReference>
<gene>
    <name evidence="13" type="ORF">FPZ54_03820</name>
</gene>
<dbReference type="SUPFAM" id="SSF52172">
    <property type="entry name" value="CheY-like"/>
    <property type="match status" value="1"/>
</dbReference>
<dbReference type="Proteomes" id="UP000318055">
    <property type="component" value="Chromosome"/>
</dbReference>
<dbReference type="Pfam" id="PF13426">
    <property type="entry name" value="PAS_9"/>
    <property type="match status" value="1"/>
</dbReference>
<keyword evidence="5" id="KW-0418">Kinase</keyword>
<dbReference type="PANTHER" id="PTHR43711:SF1">
    <property type="entry name" value="HISTIDINE KINASE 1"/>
    <property type="match status" value="1"/>
</dbReference>
<dbReference type="CDD" id="cd19410">
    <property type="entry name" value="HK9-like_sensor"/>
    <property type="match status" value="1"/>
</dbReference>
<dbReference type="PANTHER" id="PTHR43711">
    <property type="entry name" value="TWO-COMPONENT HISTIDINE KINASE"/>
    <property type="match status" value="1"/>
</dbReference>
<dbReference type="Pfam" id="PF05227">
    <property type="entry name" value="CHASE3"/>
    <property type="match status" value="1"/>
</dbReference>
<dbReference type="FunFam" id="3.30.565.10:FF:000006">
    <property type="entry name" value="Sensor histidine kinase WalK"/>
    <property type="match status" value="1"/>
</dbReference>
<dbReference type="SMART" id="SM00086">
    <property type="entry name" value="PAC"/>
    <property type="match status" value="1"/>
</dbReference>
<dbReference type="InterPro" id="IPR036890">
    <property type="entry name" value="HATPase_C_sf"/>
</dbReference>
<dbReference type="FunFam" id="1.10.287.130:FF:000001">
    <property type="entry name" value="Two-component sensor histidine kinase"/>
    <property type="match status" value="1"/>
</dbReference>